<evidence type="ECO:0000313" key="4">
    <source>
        <dbReference type="EMBL" id="RFU28389.1"/>
    </source>
</evidence>
<dbReference type="PANTHER" id="PTHR19303:SF73">
    <property type="entry name" value="PROTEIN PDC2"/>
    <property type="match status" value="1"/>
</dbReference>
<feature type="region of interest" description="Disordered" evidence="2">
    <location>
        <begin position="1"/>
        <end position="20"/>
    </location>
</feature>
<dbReference type="OMA" id="TICHETE"/>
<accession>A0A3E2H4U0</accession>
<dbReference type="PANTHER" id="PTHR19303">
    <property type="entry name" value="TRANSPOSON"/>
    <property type="match status" value="1"/>
</dbReference>
<organism evidence="4 5">
    <name type="scientific">Scytalidium lignicola</name>
    <name type="common">Hyphomycete</name>
    <dbReference type="NCBI Taxonomy" id="5539"/>
    <lineage>
        <taxon>Eukaryota</taxon>
        <taxon>Fungi</taxon>
        <taxon>Dikarya</taxon>
        <taxon>Ascomycota</taxon>
        <taxon>Pezizomycotina</taxon>
        <taxon>Leotiomycetes</taxon>
        <taxon>Leotiomycetes incertae sedis</taxon>
        <taxon>Scytalidium</taxon>
    </lineage>
</organism>
<feature type="non-terminal residue" evidence="4">
    <location>
        <position position="1"/>
    </location>
</feature>
<keyword evidence="5" id="KW-1185">Reference proteome</keyword>
<evidence type="ECO:0000313" key="5">
    <source>
        <dbReference type="Proteomes" id="UP000258309"/>
    </source>
</evidence>
<dbReference type="InterPro" id="IPR004875">
    <property type="entry name" value="DDE_SF_endonuclease_dom"/>
</dbReference>
<dbReference type="InterPro" id="IPR006600">
    <property type="entry name" value="HTH_CenpB_DNA-bd_dom"/>
</dbReference>
<proteinExistence type="predicted"/>
<dbReference type="GO" id="GO:0003677">
    <property type="term" value="F:DNA binding"/>
    <property type="evidence" value="ECO:0007669"/>
    <property type="project" value="UniProtKB-KW"/>
</dbReference>
<sequence length="540" mass="62386">MPNGHNTSKKGPKIKPLEKRTYTPRLKPITSARQSYTKERKIEVLKFLLYHKVVVTPSTTYQRFKARSGMPSEPEPVNPFNSITRYRSVTFEEASEFWKIAYGTIKRWWLEKDKILAGKTSSYSPHWPELEKELFEQILTRRKASQVVTVGWIRRTARNIFKCQNPECTTLFTFSQGWFYGFQRRYGICRRRITKQAAKLPSEYITYTNSFLQFIRRNSQLEKAKNPDNQQVQQLSPFLNTVLVPSPPRRFPKAKILNMDETPIPFEHLDGYSYDMTGARTVSGHTDRSGWNKRQATLILYIYADGIQRIKPKLIFHGIAGDSGQIFNKEKHLYHPGVTVEFNLTAYNNEGLFMQWIDEELILTANQTDTLLVMDVATFHKTDLILERLKSANITTALIPPGCTSLLQPLDTAVNGPFKQWLREASDEYMESIESTDPNFKWSTSDKRIMTTHIVAKAAQRLEQEKKEMVVQSFIQCGISIRPDGSEDSQIKVKDIPTTAIDFTGWESINFDVEYVKNELFKEVPEAVDNMEEVLVDGEM</sequence>
<comment type="caution">
    <text evidence="4">The sequence shown here is derived from an EMBL/GenBank/DDBJ whole genome shotgun (WGS) entry which is preliminary data.</text>
</comment>
<dbReference type="GO" id="GO:0005634">
    <property type="term" value="C:nucleus"/>
    <property type="evidence" value="ECO:0007669"/>
    <property type="project" value="TreeGrafter"/>
</dbReference>
<keyword evidence="1" id="KW-0238">DNA-binding</keyword>
<dbReference type="AlphaFoldDB" id="A0A3E2H4U0"/>
<dbReference type="SUPFAM" id="SSF46689">
    <property type="entry name" value="Homeodomain-like"/>
    <property type="match status" value="1"/>
</dbReference>
<gene>
    <name evidence="4" type="ORF">B7463_g7932</name>
</gene>
<evidence type="ECO:0000259" key="3">
    <source>
        <dbReference type="PROSITE" id="PS51253"/>
    </source>
</evidence>
<protein>
    <recommendedName>
        <fullName evidence="3">HTH CENPB-type domain-containing protein</fullName>
    </recommendedName>
</protein>
<evidence type="ECO:0000256" key="2">
    <source>
        <dbReference type="SAM" id="MobiDB-lite"/>
    </source>
</evidence>
<evidence type="ECO:0000256" key="1">
    <source>
        <dbReference type="ARBA" id="ARBA00023125"/>
    </source>
</evidence>
<dbReference type="Pfam" id="PF03184">
    <property type="entry name" value="DDE_1"/>
    <property type="match status" value="1"/>
</dbReference>
<feature type="domain" description="HTH CENPB-type" evidence="3">
    <location>
        <begin position="118"/>
        <end position="192"/>
    </location>
</feature>
<dbReference type="EMBL" id="NCSJ02000165">
    <property type="protein sequence ID" value="RFU28389.1"/>
    <property type="molecule type" value="Genomic_DNA"/>
</dbReference>
<dbReference type="STRING" id="5539.A0A3E2H4U0"/>
<dbReference type="OrthoDB" id="8187571at2759"/>
<dbReference type="InterPro" id="IPR009057">
    <property type="entry name" value="Homeodomain-like_sf"/>
</dbReference>
<dbReference type="InterPro" id="IPR050863">
    <property type="entry name" value="CenT-Element_Derived"/>
</dbReference>
<dbReference type="Proteomes" id="UP000258309">
    <property type="component" value="Unassembled WGS sequence"/>
</dbReference>
<reference evidence="4 5" key="1">
    <citation type="submission" date="2018-05" db="EMBL/GenBank/DDBJ databases">
        <title>Draft genome sequence of Scytalidium lignicola DSM 105466, a ubiquitous saprotrophic fungus.</title>
        <authorList>
            <person name="Buettner E."/>
            <person name="Gebauer A.M."/>
            <person name="Hofrichter M."/>
            <person name="Liers C."/>
            <person name="Kellner H."/>
        </authorList>
    </citation>
    <scope>NUCLEOTIDE SEQUENCE [LARGE SCALE GENOMIC DNA]</scope>
    <source>
        <strain evidence="4 5">DSM 105466</strain>
    </source>
</reference>
<feature type="non-terminal residue" evidence="4">
    <location>
        <position position="540"/>
    </location>
</feature>
<dbReference type="Pfam" id="PF03221">
    <property type="entry name" value="HTH_Tnp_Tc5"/>
    <property type="match status" value="1"/>
</dbReference>
<dbReference type="Gene3D" id="1.10.10.60">
    <property type="entry name" value="Homeodomain-like"/>
    <property type="match status" value="1"/>
</dbReference>
<dbReference type="PROSITE" id="PS51253">
    <property type="entry name" value="HTH_CENPB"/>
    <property type="match status" value="1"/>
</dbReference>
<name>A0A3E2H4U0_SCYLI</name>